<dbReference type="NCBIfam" id="NF004051">
    <property type="entry name" value="PRK05571.1"/>
    <property type="match status" value="1"/>
</dbReference>
<feature type="binding site" evidence="4">
    <location>
        <position position="109"/>
    </location>
    <ligand>
        <name>D-ribulose 5-phosphate</name>
        <dbReference type="ChEBI" id="CHEBI:58121"/>
    </ligand>
</feature>
<dbReference type="NCBIfam" id="TIGR01120">
    <property type="entry name" value="rpiB"/>
    <property type="match status" value="1"/>
</dbReference>
<feature type="binding site" evidence="4">
    <location>
        <position position="136"/>
    </location>
    <ligand>
        <name>D-ribulose 5-phosphate</name>
        <dbReference type="ChEBI" id="CHEBI:58121"/>
    </ligand>
</feature>
<dbReference type="PATRIC" id="fig|1276258.3.peg.44"/>
<feature type="binding site" evidence="4">
    <location>
        <begin position="8"/>
        <end position="9"/>
    </location>
    <ligand>
        <name>D-ribulose 5-phosphate</name>
        <dbReference type="ChEBI" id="CHEBI:58121"/>
    </ligand>
</feature>
<dbReference type="GO" id="GO:0019316">
    <property type="term" value="P:D-allose catabolic process"/>
    <property type="evidence" value="ECO:0007669"/>
    <property type="project" value="TreeGrafter"/>
</dbReference>
<dbReference type="KEGG" id="sapi:SAPIS_v1c00450"/>
<feature type="binding site" evidence="4">
    <location>
        <position position="99"/>
    </location>
    <ligand>
        <name>D-ribulose 5-phosphate</name>
        <dbReference type="ChEBI" id="CHEBI:58121"/>
    </ligand>
</feature>
<evidence type="ECO:0000256" key="4">
    <source>
        <dbReference type="PIRSR" id="PIRSR005384-2"/>
    </source>
</evidence>
<evidence type="ECO:0000313" key="6">
    <source>
        <dbReference type="Proteomes" id="UP000018550"/>
    </source>
</evidence>
<dbReference type="InterPro" id="IPR004785">
    <property type="entry name" value="RpiB"/>
</dbReference>
<dbReference type="OrthoDB" id="1778624at2"/>
<reference evidence="5 6" key="1">
    <citation type="journal article" date="2014" name="Genome Announc.">
        <title>Complete Genome Sequence of Spiroplasma apis B31T (ATCC 33834), a Bacterium Associated with May Disease of Honeybees (Apis mellifera).</title>
        <authorList>
            <person name="Ku C."/>
            <person name="Lo W.S."/>
            <person name="Chen L.L."/>
            <person name="Kuo C.H."/>
        </authorList>
    </citation>
    <scope>NUCLEOTIDE SEQUENCE [LARGE SCALE GENOMIC DNA]</scope>
    <source>
        <strain evidence="5">B31</strain>
    </source>
</reference>
<dbReference type="AlphaFoldDB" id="V5RGU8"/>
<sequence>MKIYIGNDHAAVEMKNAIVDHLEKNNIQVENIGTDSNEAVDYPDYGKKVASLVVNDDSSLGIVICGSGIGISIAANKIDGARAALCYEEETTILARQHNNANILALGARISTVEKAISLVDLFINTKFEGGRHQKRVEKL</sequence>
<dbReference type="InterPro" id="IPR003500">
    <property type="entry name" value="RpiB_LacA_LacB"/>
</dbReference>
<proteinExistence type="inferred from homology"/>
<gene>
    <name evidence="5" type="primary">rpiB</name>
    <name evidence="5" type="ORF">SAPIS_v1c00450</name>
</gene>
<feature type="binding site" evidence="4">
    <location>
        <begin position="66"/>
        <end position="70"/>
    </location>
    <ligand>
        <name>D-ribulose 5-phosphate</name>
        <dbReference type="ChEBI" id="CHEBI:58121"/>
    </ligand>
</feature>
<dbReference type="RefSeq" id="WP_023788826.1">
    <property type="nucleotide sequence ID" value="NC_022998.1"/>
</dbReference>
<dbReference type="HOGENOM" id="CLU_091396_4_1_14"/>
<dbReference type="InterPro" id="IPR036569">
    <property type="entry name" value="RpiB_LacA_LacB_sf"/>
</dbReference>
<dbReference type="Proteomes" id="UP000018550">
    <property type="component" value="Chromosome"/>
</dbReference>
<dbReference type="eggNOG" id="COG0698">
    <property type="taxonomic scope" value="Bacteria"/>
</dbReference>
<evidence type="ECO:0000256" key="1">
    <source>
        <dbReference type="ARBA" id="ARBA00008754"/>
    </source>
</evidence>
<keyword evidence="6" id="KW-1185">Reference proteome</keyword>
<dbReference type="PIRSF" id="PIRSF005384">
    <property type="entry name" value="RpiB_LacA_B"/>
    <property type="match status" value="1"/>
</dbReference>
<dbReference type="Gene3D" id="3.40.1400.10">
    <property type="entry name" value="Sugar-phosphate isomerase, RpiB/LacA/LacB"/>
    <property type="match status" value="1"/>
</dbReference>
<protein>
    <submittedName>
        <fullName evidence="5">Ribose-5-phosphate isomerase B</fullName>
    </submittedName>
</protein>
<dbReference type="PANTHER" id="PTHR30345">
    <property type="entry name" value="RIBOSE-5-PHOSPHATE ISOMERASE B"/>
    <property type="match status" value="1"/>
</dbReference>
<dbReference type="PANTHER" id="PTHR30345:SF0">
    <property type="entry name" value="DNA DAMAGE-REPAIR_TOLERATION PROTEIN DRT102"/>
    <property type="match status" value="1"/>
</dbReference>
<name>V5RGU8_SPIAP</name>
<feature type="active site" description="Proton donor" evidence="3">
    <location>
        <position position="98"/>
    </location>
</feature>
<dbReference type="GO" id="GO:0009052">
    <property type="term" value="P:pentose-phosphate shunt, non-oxidative branch"/>
    <property type="evidence" value="ECO:0007669"/>
    <property type="project" value="TreeGrafter"/>
</dbReference>
<organism evidence="5 6">
    <name type="scientific">Spiroplasma apis B31</name>
    <dbReference type="NCBI Taxonomy" id="1276258"/>
    <lineage>
        <taxon>Bacteria</taxon>
        <taxon>Bacillati</taxon>
        <taxon>Mycoplasmatota</taxon>
        <taxon>Mollicutes</taxon>
        <taxon>Entomoplasmatales</taxon>
        <taxon>Spiroplasmataceae</taxon>
        <taxon>Spiroplasma</taxon>
    </lineage>
</organism>
<dbReference type="GO" id="GO:0004751">
    <property type="term" value="F:ribose-5-phosphate isomerase activity"/>
    <property type="evidence" value="ECO:0007669"/>
    <property type="project" value="TreeGrafter"/>
</dbReference>
<dbReference type="SUPFAM" id="SSF89623">
    <property type="entry name" value="Ribose/Galactose isomerase RpiB/AlsB"/>
    <property type="match status" value="1"/>
</dbReference>
<feature type="active site" description="Proton acceptor" evidence="3">
    <location>
        <position position="65"/>
    </location>
</feature>
<dbReference type="EMBL" id="CP006682">
    <property type="protein sequence ID" value="AHB35892.1"/>
    <property type="molecule type" value="Genomic_DNA"/>
</dbReference>
<accession>V5RGU8</accession>
<comment type="similarity">
    <text evidence="1">Belongs to the LacAB/RpiB family.</text>
</comment>
<evidence type="ECO:0000256" key="2">
    <source>
        <dbReference type="ARBA" id="ARBA00023235"/>
    </source>
</evidence>
<evidence type="ECO:0000313" key="5">
    <source>
        <dbReference type="EMBL" id="AHB35892.1"/>
    </source>
</evidence>
<dbReference type="Pfam" id="PF02502">
    <property type="entry name" value="LacAB_rpiB"/>
    <property type="match status" value="1"/>
</dbReference>
<dbReference type="NCBIfam" id="TIGR00689">
    <property type="entry name" value="rpiB_lacA_lacB"/>
    <property type="match status" value="1"/>
</dbReference>
<feature type="binding site" evidence="4">
    <location>
        <position position="132"/>
    </location>
    <ligand>
        <name>D-ribulose 5-phosphate</name>
        <dbReference type="ChEBI" id="CHEBI:58121"/>
    </ligand>
</feature>
<keyword evidence="2 5" id="KW-0413">Isomerase</keyword>
<dbReference type="STRING" id="1276258.SAPIS_v1c00450"/>
<evidence type="ECO:0000256" key="3">
    <source>
        <dbReference type="PIRSR" id="PIRSR005384-1"/>
    </source>
</evidence>